<sequence>MASFNSYILAFFMALALVFSSINVGLAARRLQQTPPSPSIPTEPQHTVPTLPTTQPTLP</sequence>
<evidence type="ECO:0000313" key="3">
    <source>
        <dbReference type="EMBL" id="GKV24440.1"/>
    </source>
</evidence>
<evidence type="ECO:0000256" key="1">
    <source>
        <dbReference type="SAM" id="MobiDB-lite"/>
    </source>
</evidence>
<feature type="region of interest" description="Disordered" evidence="1">
    <location>
        <begin position="32"/>
        <end position="59"/>
    </location>
</feature>
<accession>A0AAV5KIS6</accession>
<gene>
    <name evidence="3" type="ORF">SLEP1_g34050</name>
</gene>
<evidence type="ECO:0000313" key="4">
    <source>
        <dbReference type="Proteomes" id="UP001054252"/>
    </source>
</evidence>
<evidence type="ECO:0000256" key="2">
    <source>
        <dbReference type="SAM" id="SignalP"/>
    </source>
</evidence>
<keyword evidence="4" id="KW-1185">Reference proteome</keyword>
<feature type="compositionally biased region" description="Low complexity" evidence="1">
    <location>
        <begin position="44"/>
        <end position="59"/>
    </location>
</feature>
<dbReference type="EMBL" id="BPVZ01000065">
    <property type="protein sequence ID" value="GKV24440.1"/>
    <property type="molecule type" value="Genomic_DNA"/>
</dbReference>
<organism evidence="3 4">
    <name type="scientific">Rubroshorea leprosula</name>
    <dbReference type="NCBI Taxonomy" id="152421"/>
    <lineage>
        <taxon>Eukaryota</taxon>
        <taxon>Viridiplantae</taxon>
        <taxon>Streptophyta</taxon>
        <taxon>Embryophyta</taxon>
        <taxon>Tracheophyta</taxon>
        <taxon>Spermatophyta</taxon>
        <taxon>Magnoliopsida</taxon>
        <taxon>eudicotyledons</taxon>
        <taxon>Gunneridae</taxon>
        <taxon>Pentapetalae</taxon>
        <taxon>rosids</taxon>
        <taxon>malvids</taxon>
        <taxon>Malvales</taxon>
        <taxon>Dipterocarpaceae</taxon>
        <taxon>Rubroshorea</taxon>
    </lineage>
</organism>
<name>A0AAV5KIS6_9ROSI</name>
<keyword evidence="2" id="KW-0732">Signal</keyword>
<dbReference type="Proteomes" id="UP001054252">
    <property type="component" value="Unassembled WGS sequence"/>
</dbReference>
<feature type="signal peptide" evidence="2">
    <location>
        <begin position="1"/>
        <end position="27"/>
    </location>
</feature>
<feature type="chain" id="PRO_5043797863" evidence="2">
    <location>
        <begin position="28"/>
        <end position="59"/>
    </location>
</feature>
<protein>
    <submittedName>
        <fullName evidence="3">Uncharacterized protein</fullName>
    </submittedName>
</protein>
<reference evidence="3 4" key="1">
    <citation type="journal article" date="2021" name="Commun. Biol.">
        <title>The genome of Shorea leprosula (Dipterocarpaceae) highlights the ecological relevance of drought in aseasonal tropical rainforests.</title>
        <authorList>
            <person name="Ng K.K.S."/>
            <person name="Kobayashi M.J."/>
            <person name="Fawcett J.A."/>
            <person name="Hatakeyama M."/>
            <person name="Paape T."/>
            <person name="Ng C.H."/>
            <person name="Ang C.C."/>
            <person name="Tnah L.H."/>
            <person name="Lee C.T."/>
            <person name="Nishiyama T."/>
            <person name="Sese J."/>
            <person name="O'Brien M.J."/>
            <person name="Copetti D."/>
            <person name="Mohd Noor M.I."/>
            <person name="Ong R.C."/>
            <person name="Putra M."/>
            <person name="Sireger I.Z."/>
            <person name="Indrioko S."/>
            <person name="Kosugi Y."/>
            <person name="Izuno A."/>
            <person name="Isagi Y."/>
            <person name="Lee S.L."/>
            <person name="Shimizu K.K."/>
        </authorList>
    </citation>
    <scope>NUCLEOTIDE SEQUENCE [LARGE SCALE GENOMIC DNA]</scope>
    <source>
        <strain evidence="3">214</strain>
    </source>
</reference>
<comment type="caution">
    <text evidence="3">The sequence shown here is derived from an EMBL/GenBank/DDBJ whole genome shotgun (WGS) entry which is preliminary data.</text>
</comment>
<dbReference type="AlphaFoldDB" id="A0AAV5KIS6"/>
<proteinExistence type="predicted"/>